<evidence type="ECO:0000313" key="4">
    <source>
        <dbReference type="EMBL" id="TFW26550.1"/>
    </source>
</evidence>
<keyword evidence="5" id="KW-1185">Reference proteome</keyword>
<dbReference type="Pfam" id="PF08543">
    <property type="entry name" value="Phos_pyr_kin"/>
    <property type="match status" value="1"/>
</dbReference>
<dbReference type="InterPro" id="IPR013749">
    <property type="entry name" value="PM/HMP-P_kinase-1"/>
</dbReference>
<dbReference type="Proteomes" id="UP000297729">
    <property type="component" value="Unassembled WGS sequence"/>
</dbReference>
<dbReference type="EC" id="2.7.1.49" evidence="2"/>
<comment type="pathway">
    <text evidence="1">Cofactor biosynthesis; thiamine diphosphate biosynthesis.</text>
</comment>
<dbReference type="GO" id="GO:0009228">
    <property type="term" value="P:thiamine biosynthetic process"/>
    <property type="evidence" value="ECO:0007669"/>
    <property type="project" value="InterPro"/>
</dbReference>
<dbReference type="GO" id="GO:0008902">
    <property type="term" value="F:hydroxymethylpyrimidine kinase activity"/>
    <property type="evidence" value="ECO:0007669"/>
    <property type="project" value="UniProtKB-EC"/>
</dbReference>
<dbReference type="PANTHER" id="PTHR20858:SF17">
    <property type="entry name" value="HYDROXYMETHYLPYRIMIDINE_PHOSPHOMETHYLPYRIMIDINE KINASE THI20-RELATED"/>
    <property type="match status" value="1"/>
</dbReference>
<dbReference type="PANTHER" id="PTHR20858">
    <property type="entry name" value="PHOSPHOMETHYLPYRIMIDINE KINASE"/>
    <property type="match status" value="1"/>
</dbReference>
<evidence type="ECO:0000256" key="2">
    <source>
        <dbReference type="ARBA" id="ARBA00012135"/>
    </source>
</evidence>
<dbReference type="SUPFAM" id="SSF53613">
    <property type="entry name" value="Ribokinase-like"/>
    <property type="match status" value="1"/>
</dbReference>
<dbReference type="CDD" id="cd01169">
    <property type="entry name" value="HMPP_kinase"/>
    <property type="match status" value="1"/>
</dbReference>
<reference evidence="4 5" key="1">
    <citation type="submission" date="2019-03" db="EMBL/GenBank/DDBJ databases">
        <title>Draft Genome Sequence of Duganella callidus sp. nov., a Novel Duganella Species Isolated from Cultivated Soil.</title>
        <authorList>
            <person name="Raths R."/>
            <person name="Peta V."/>
            <person name="Bucking H."/>
        </authorList>
    </citation>
    <scope>NUCLEOTIDE SEQUENCE [LARGE SCALE GENOMIC DNA]</scope>
    <source>
        <strain evidence="4 5">DN04</strain>
    </source>
</reference>
<organism evidence="4 5">
    <name type="scientific">Duganella callida</name>
    <dbReference type="NCBI Taxonomy" id="2561932"/>
    <lineage>
        <taxon>Bacteria</taxon>
        <taxon>Pseudomonadati</taxon>
        <taxon>Pseudomonadota</taxon>
        <taxon>Betaproteobacteria</taxon>
        <taxon>Burkholderiales</taxon>
        <taxon>Oxalobacteraceae</taxon>
        <taxon>Telluria group</taxon>
        <taxon>Duganella</taxon>
    </lineage>
</organism>
<dbReference type="RefSeq" id="WP_135201112.1">
    <property type="nucleotide sequence ID" value="NZ_SPVG01000077.1"/>
</dbReference>
<dbReference type="AlphaFoldDB" id="A0A4Y9SJS8"/>
<dbReference type="OrthoDB" id="9810880at2"/>
<feature type="domain" description="Pyridoxamine kinase/Phosphomethylpyrimidine kinase" evidence="3">
    <location>
        <begin position="28"/>
        <end position="235"/>
    </location>
</feature>
<name>A0A4Y9SJS8_9BURK</name>
<gene>
    <name evidence="4" type="ORF">E4L98_08395</name>
</gene>
<evidence type="ECO:0000313" key="5">
    <source>
        <dbReference type="Proteomes" id="UP000297729"/>
    </source>
</evidence>
<sequence length="301" mass="31562">MTTRAGTRASAEGAVVRRHCVLVFAGLDPSGGAGLTADAQAIAALGAHALTVCTALTVQDNDRVYDVQPVQAELVSRQACALTDKMAISAIKIGITGSAANARAIAQVIEQLRAQQPDLPVVLDPVLASGHGDLLSRDDAVEALAPLLALTTIITPNGPEAAALTGAAQADEQAAILLARGCRQILITGGHGDGAEIINRWYGPQGRREWRWPRLPGDFHGSGCTLAAAIAAIAAVHPGSHPGSGLPLRHEHCRSLDYGSARDAMEDLTPELERAQHFTYLALRDAYAIADGQRVPLRHFL</sequence>
<keyword evidence="4" id="KW-0808">Transferase</keyword>
<dbReference type="GO" id="GO:0005829">
    <property type="term" value="C:cytosol"/>
    <property type="evidence" value="ECO:0007669"/>
    <property type="project" value="TreeGrafter"/>
</dbReference>
<dbReference type="GO" id="GO:0009229">
    <property type="term" value="P:thiamine diphosphate biosynthetic process"/>
    <property type="evidence" value="ECO:0007669"/>
    <property type="project" value="UniProtKB-UniPathway"/>
</dbReference>
<dbReference type="GO" id="GO:0008972">
    <property type="term" value="F:phosphomethylpyrimidine kinase activity"/>
    <property type="evidence" value="ECO:0007669"/>
    <property type="project" value="InterPro"/>
</dbReference>
<accession>A0A4Y9SJS8</accession>
<dbReference type="UniPathway" id="UPA00060">
    <property type="reaction ID" value="UER00138"/>
</dbReference>
<dbReference type="Gene3D" id="3.40.1190.20">
    <property type="match status" value="1"/>
</dbReference>
<dbReference type="EMBL" id="SPVG01000077">
    <property type="protein sequence ID" value="TFW26550.1"/>
    <property type="molecule type" value="Genomic_DNA"/>
</dbReference>
<proteinExistence type="predicted"/>
<evidence type="ECO:0000259" key="3">
    <source>
        <dbReference type="Pfam" id="PF08543"/>
    </source>
</evidence>
<dbReference type="InterPro" id="IPR029056">
    <property type="entry name" value="Ribokinase-like"/>
</dbReference>
<protein>
    <recommendedName>
        <fullName evidence="2">hydroxymethylpyrimidine kinase</fullName>
        <ecNumber evidence="2">2.7.1.49</ecNumber>
    </recommendedName>
</protein>
<comment type="caution">
    <text evidence="4">The sequence shown here is derived from an EMBL/GenBank/DDBJ whole genome shotgun (WGS) entry which is preliminary data.</text>
</comment>
<evidence type="ECO:0000256" key="1">
    <source>
        <dbReference type="ARBA" id="ARBA00004948"/>
    </source>
</evidence>
<dbReference type="InterPro" id="IPR004399">
    <property type="entry name" value="HMP/HMP-P_kinase_dom"/>
</dbReference>
<keyword evidence="4" id="KW-0418">Kinase</keyword>